<dbReference type="SUPFAM" id="SSF52266">
    <property type="entry name" value="SGNH hydrolase"/>
    <property type="match status" value="1"/>
</dbReference>
<dbReference type="Ensembl" id="ENSCCRT00000148830.1">
    <property type="protein sequence ID" value="ENSCCRP00000137975.1"/>
    <property type="gene ID" value="ENSCCRG00000061304.1"/>
</dbReference>
<accession>A0A9J8A9F4</accession>
<evidence type="ECO:0000313" key="3">
    <source>
        <dbReference type="Proteomes" id="UP001108240"/>
    </source>
</evidence>
<dbReference type="Gene3D" id="3.40.50.12690">
    <property type="match status" value="1"/>
</dbReference>
<protein>
    <submittedName>
        <fullName evidence="2">Uncharacterized protein</fullName>
    </submittedName>
</protein>
<evidence type="ECO:0000313" key="2">
    <source>
        <dbReference type="Ensembl" id="ENSCCRP00000137975.1"/>
    </source>
</evidence>
<keyword evidence="3" id="KW-1185">Reference proteome</keyword>
<dbReference type="GeneTree" id="ENSGT01150000288308"/>
<feature type="region of interest" description="Disordered" evidence="1">
    <location>
        <begin position="1"/>
        <end position="29"/>
    </location>
</feature>
<dbReference type="AlphaFoldDB" id="A0A9J8A9F4"/>
<organism evidence="2 3">
    <name type="scientific">Cyprinus carpio carpio</name>
    <dbReference type="NCBI Taxonomy" id="630221"/>
    <lineage>
        <taxon>Eukaryota</taxon>
        <taxon>Metazoa</taxon>
        <taxon>Chordata</taxon>
        <taxon>Craniata</taxon>
        <taxon>Vertebrata</taxon>
        <taxon>Euteleostomi</taxon>
        <taxon>Actinopterygii</taxon>
        <taxon>Neopterygii</taxon>
        <taxon>Teleostei</taxon>
        <taxon>Ostariophysi</taxon>
        <taxon>Cypriniformes</taxon>
        <taxon>Cyprinidae</taxon>
        <taxon>Cyprininae</taxon>
        <taxon>Cyprinus</taxon>
    </lineage>
</organism>
<name>A0A9J8A9F4_CYPCA</name>
<evidence type="ECO:0000256" key="1">
    <source>
        <dbReference type="SAM" id="MobiDB-lite"/>
    </source>
</evidence>
<reference evidence="2" key="2">
    <citation type="submission" date="2025-09" db="UniProtKB">
        <authorList>
            <consortium name="Ensembl"/>
        </authorList>
    </citation>
    <scope>IDENTIFICATION</scope>
</reference>
<proteinExistence type="predicted"/>
<sequence length="144" mass="15391">SSAGTPQTIGAPAVEDTSQAQRARTSHPPPPLVFKNCFAPLHETEHDAVIVGDSIIQHVCASLVKGKVHTHCFPGACVLDVSVQIPLKDQESTGAVVLHAGDIDTKLQQTETLKRDFRSLIEMVTIATRSSLSGQMVTAVTRIQ</sequence>
<dbReference type="Proteomes" id="UP001108240">
    <property type="component" value="Unplaced"/>
</dbReference>
<reference evidence="2" key="1">
    <citation type="submission" date="2025-08" db="UniProtKB">
        <authorList>
            <consortium name="Ensembl"/>
        </authorList>
    </citation>
    <scope>IDENTIFICATION</scope>
</reference>